<dbReference type="SMART" id="SM00496">
    <property type="entry name" value="IENR2"/>
    <property type="match status" value="3"/>
</dbReference>
<dbReference type="GeneID" id="37024315"/>
<evidence type="ECO:0000256" key="2">
    <source>
        <dbReference type="SAM" id="Phobius"/>
    </source>
</evidence>
<keyword evidence="5" id="KW-1185">Reference proteome</keyword>
<feature type="region of interest" description="Disordered" evidence="1">
    <location>
        <begin position="109"/>
        <end position="174"/>
    </location>
</feature>
<feature type="compositionally biased region" description="Low complexity" evidence="1">
    <location>
        <begin position="117"/>
        <end position="130"/>
    </location>
</feature>
<sequence length="277" mass="31924">MPCSKYMLSKRRFKERIRSIAACFTLSFVFLSYCLLLSGLMIKSAFPGRKECGCASSFSESYHQPEMRKMRTQTLLQSIFAISSVFVGVRSTVSPKNDDRDWLTLATGSSSGVQEVQASSARHQSSSSHVQQHHQQHPQEAPMQQASTMTQRNEDNMPNKKPCKSTLPRGRGQYTRTYETIEKHRAYWTPEKRMKQRETSRRLRIGKVLSEESKKDMKPKKTGRIVSDATREKMRKAHLGHKPSEATIQKIRETKKRTREQRERKSDKQPPDKEAKG</sequence>
<feature type="domain" description="Nuclease associated modular" evidence="3">
    <location>
        <begin position="239"/>
        <end position="255"/>
    </location>
</feature>
<dbReference type="EMBL" id="KZ819604">
    <property type="protein sequence ID" value="PWN33166.1"/>
    <property type="molecule type" value="Genomic_DNA"/>
</dbReference>
<evidence type="ECO:0000256" key="1">
    <source>
        <dbReference type="SAM" id="MobiDB-lite"/>
    </source>
</evidence>
<dbReference type="Proteomes" id="UP000245771">
    <property type="component" value="Unassembled WGS sequence"/>
</dbReference>
<accession>A0A316V6M1</accession>
<evidence type="ECO:0000259" key="3">
    <source>
        <dbReference type="SMART" id="SM00496"/>
    </source>
</evidence>
<keyword evidence="2" id="KW-1133">Transmembrane helix</keyword>
<feature type="domain" description="Nuclease associated modular" evidence="3">
    <location>
        <begin position="205"/>
        <end position="221"/>
    </location>
</feature>
<proteinExistence type="predicted"/>
<evidence type="ECO:0000313" key="5">
    <source>
        <dbReference type="Proteomes" id="UP000245771"/>
    </source>
</evidence>
<dbReference type="RefSeq" id="XP_025353468.1">
    <property type="nucleotide sequence ID" value="XM_025502534.1"/>
</dbReference>
<evidence type="ECO:0000313" key="4">
    <source>
        <dbReference type="EMBL" id="PWN33166.1"/>
    </source>
</evidence>
<feature type="compositionally biased region" description="Basic and acidic residues" evidence="1">
    <location>
        <begin position="260"/>
        <end position="277"/>
    </location>
</feature>
<dbReference type="GO" id="GO:0003677">
    <property type="term" value="F:DNA binding"/>
    <property type="evidence" value="ECO:0007669"/>
    <property type="project" value="InterPro"/>
</dbReference>
<organism evidence="4 5">
    <name type="scientific">Meira miltonrushii</name>
    <dbReference type="NCBI Taxonomy" id="1280837"/>
    <lineage>
        <taxon>Eukaryota</taxon>
        <taxon>Fungi</taxon>
        <taxon>Dikarya</taxon>
        <taxon>Basidiomycota</taxon>
        <taxon>Ustilaginomycotina</taxon>
        <taxon>Exobasidiomycetes</taxon>
        <taxon>Exobasidiales</taxon>
        <taxon>Brachybasidiaceae</taxon>
        <taxon>Meira</taxon>
    </lineage>
</organism>
<dbReference type="InParanoid" id="A0A316V6M1"/>
<protein>
    <recommendedName>
        <fullName evidence="3">Nuclease associated modular domain-containing protein</fullName>
    </recommendedName>
</protein>
<feature type="region of interest" description="Disordered" evidence="1">
    <location>
        <begin position="211"/>
        <end position="277"/>
    </location>
</feature>
<keyword evidence="2" id="KW-0812">Transmembrane</keyword>
<keyword evidence="2" id="KW-0472">Membrane</keyword>
<gene>
    <name evidence="4" type="ORF">FA14DRAFT_56326</name>
</gene>
<dbReference type="InterPro" id="IPR003611">
    <property type="entry name" value="NUMOD3"/>
</dbReference>
<feature type="domain" description="Nuclease associated modular" evidence="3">
    <location>
        <begin position="222"/>
        <end position="238"/>
    </location>
</feature>
<feature type="transmembrane region" description="Helical" evidence="2">
    <location>
        <begin position="20"/>
        <end position="42"/>
    </location>
</feature>
<dbReference type="AlphaFoldDB" id="A0A316V6M1"/>
<reference evidence="4 5" key="1">
    <citation type="journal article" date="2018" name="Mol. Biol. Evol.">
        <title>Broad Genomic Sampling Reveals a Smut Pathogenic Ancestry of the Fungal Clade Ustilaginomycotina.</title>
        <authorList>
            <person name="Kijpornyongpan T."/>
            <person name="Mondo S.J."/>
            <person name="Barry K."/>
            <person name="Sandor L."/>
            <person name="Lee J."/>
            <person name="Lipzen A."/>
            <person name="Pangilinan J."/>
            <person name="LaButti K."/>
            <person name="Hainaut M."/>
            <person name="Henrissat B."/>
            <person name="Grigoriev I.V."/>
            <person name="Spatafora J.W."/>
            <person name="Aime M.C."/>
        </authorList>
    </citation>
    <scope>NUCLEOTIDE SEQUENCE [LARGE SCALE GENOMIC DNA]</scope>
    <source>
        <strain evidence="4 5">MCA 3882</strain>
    </source>
</reference>
<name>A0A316V6M1_9BASI</name>